<keyword evidence="2" id="KW-1185">Reference proteome</keyword>
<evidence type="ECO:0000313" key="1">
    <source>
        <dbReference type="EMBL" id="GFQ75812.1"/>
    </source>
</evidence>
<reference evidence="1" key="1">
    <citation type="submission" date="2020-07" db="EMBL/GenBank/DDBJ databases">
        <title>Multicomponent nature underlies the extraordinary mechanical properties of spider dragline silk.</title>
        <authorList>
            <person name="Kono N."/>
            <person name="Nakamura H."/>
            <person name="Mori M."/>
            <person name="Yoshida Y."/>
            <person name="Ohtoshi R."/>
            <person name="Malay A.D."/>
            <person name="Moran D.A.P."/>
            <person name="Tomita M."/>
            <person name="Numata K."/>
            <person name="Arakawa K."/>
        </authorList>
    </citation>
    <scope>NUCLEOTIDE SEQUENCE</scope>
</reference>
<dbReference type="AlphaFoldDB" id="A0A8X6HJV3"/>
<sequence length="100" mass="11284">MRDSKGPITSSALNKNDEKILSYRFFGVTSKKTTSFLNGKRDRQSKQSPLCKMEQVLMQDGAPPHIALPVQHLMRSTFRRITLSATTLMTKDSRSLDLTP</sequence>
<evidence type="ECO:0008006" key="3">
    <source>
        <dbReference type="Google" id="ProtNLM"/>
    </source>
</evidence>
<comment type="caution">
    <text evidence="1">The sequence shown here is derived from an EMBL/GenBank/DDBJ whole genome shotgun (WGS) entry which is preliminary data.</text>
</comment>
<name>A0A8X6HJV3_TRICU</name>
<dbReference type="EMBL" id="BMAO01001783">
    <property type="protein sequence ID" value="GFQ75812.1"/>
    <property type="molecule type" value="Genomic_DNA"/>
</dbReference>
<gene>
    <name evidence="1" type="ORF">TNCT_327931</name>
</gene>
<proteinExistence type="predicted"/>
<accession>A0A8X6HJV3</accession>
<organism evidence="1 2">
    <name type="scientific">Trichonephila clavata</name>
    <name type="common">Joro spider</name>
    <name type="synonym">Nephila clavata</name>
    <dbReference type="NCBI Taxonomy" id="2740835"/>
    <lineage>
        <taxon>Eukaryota</taxon>
        <taxon>Metazoa</taxon>
        <taxon>Ecdysozoa</taxon>
        <taxon>Arthropoda</taxon>
        <taxon>Chelicerata</taxon>
        <taxon>Arachnida</taxon>
        <taxon>Araneae</taxon>
        <taxon>Araneomorphae</taxon>
        <taxon>Entelegynae</taxon>
        <taxon>Araneoidea</taxon>
        <taxon>Nephilidae</taxon>
        <taxon>Trichonephila</taxon>
    </lineage>
</organism>
<dbReference type="Proteomes" id="UP000887116">
    <property type="component" value="Unassembled WGS sequence"/>
</dbReference>
<protein>
    <recommendedName>
        <fullName evidence="3">Transposase</fullName>
    </recommendedName>
</protein>
<evidence type="ECO:0000313" key="2">
    <source>
        <dbReference type="Proteomes" id="UP000887116"/>
    </source>
</evidence>